<evidence type="ECO:0000256" key="1">
    <source>
        <dbReference type="ARBA" id="ARBA00004141"/>
    </source>
</evidence>
<evidence type="ECO:0000313" key="9">
    <source>
        <dbReference type="EMBL" id="KAK2153790.1"/>
    </source>
</evidence>
<dbReference type="Pfam" id="PF13499">
    <property type="entry name" value="EF-hand_7"/>
    <property type="match status" value="1"/>
</dbReference>
<keyword evidence="2 7" id="KW-0812">Transmembrane</keyword>
<dbReference type="CDD" id="cd00051">
    <property type="entry name" value="EFh"/>
    <property type="match status" value="1"/>
</dbReference>
<keyword evidence="4 7" id="KW-1133">Transmembrane helix</keyword>
<evidence type="ECO:0000313" key="10">
    <source>
        <dbReference type="Proteomes" id="UP001208570"/>
    </source>
</evidence>
<dbReference type="Gene3D" id="1.10.238.10">
    <property type="entry name" value="EF-hand"/>
    <property type="match status" value="1"/>
</dbReference>
<dbReference type="SMART" id="SM00054">
    <property type="entry name" value="EFh"/>
    <property type="match status" value="2"/>
</dbReference>
<dbReference type="GO" id="GO:0034704">
    <property type="term" value="C:calcium channel complex"/>
    <property type="evidence" value="ECO:0007669"/>
    <property type="project" value="TreeGrafter"/>
</dbReference>
<dbReference type="Pfam" id="PF06459">
    <property type="entry name" value="RR_TM4-6"/>
    <property type="match status" value="1"/>
</dbReference>
<feature type="region of interest" description="Disordered" evidence="6">
    <location>
        <begin position="959"/>
        <end position="1031"/>
    </location>
</feature>
<dbReference type="EMBL" id="JAODUP010000286">
    <property type="protein sequence ID" value="KAK2153790.1"/>
    <property type="molecule type" value="Genomic_DNA"/>
</dbReference>
<dbReference type="Gene3D" id="1.10.287.70">
    <property type="match status" value="1"/>
</dbReference>
<dbReference type="GO" id="GO:0033017">
    <property type="term" value="C:sarcoplasmic reticulum membrane"/>
    <property type="evidence" value="ECO:0007669"/>
    <property type="project" value="TreeGrafter"/>
</dbReference>
<dbReference type="GO" id="GO:0006874">
    <property type="term" value="P:intracellular calcium ion homeostasis"/>
    <property type="evidence" value="ECO:0007669"/>
    <property type="project" value="InterPro"/>
</dbReference>
<dbReference type="PANTHER" id="PTHR46399">
    <property type="entry name" value="B30.2/SPRY DOMAIN-CONTAINING PROTEIN"/>
    <property type="match status" value="1"/>
</dbReference>
<gene>
    <name evidence="9" type="ORF">LSH36_286g03064</name>
</gene>
<feature type="domain" description="EF-hand" evidence="8">
    <location>
        <begin position="548"/>
        <end position="583"/>
    </location>
</feature>
<dbReference type="GO" id="GO:0005509">
    <property type="term" value="F:calcium ion binding"/>
    <property type="evidence" value="ECO:0007669"/>
    <property type="project" value="InterPro"/>
</dbReference>
<evidence type="ECO:0000256" key="5">
    <source>
        <dbReference type="ARBA" id="ARBA00023136"/>
    </source>
</evidence>
<accession>A0AAD9N203</accession>
<dbReference type="Proteomes" id="UP001208570">
    <property type="component" value="Unassembled WGS sequence"/>
</dbReference>
<dbReference type="GO" id="GO:0006941">
    <property type="term" value="P:striated muscle contraction"/>
    <property type="evidence" value="ECO:0007669"/>
    <property type="project" value="TreeGrafter"/>
</dbReference>
<evidence type="ECO:0000256" key="7">
    <source>
        <dbReference type="SAM" id="Phobius"/>
    </source>
</evidence>
<dbReference type="GO" id="GO:0042383">
    <property type="term" value="C:sarcolemma"/>
    <property type="evidence" value="ECO:0007669"/>
    <property type="project" value="TreeGrafter"/>
</dbReference>
<feature type="transmembrane region" description="Helical" evidence="7">
    <location>
        <begin position="1354"/>
        <end position="1377"/>
    </location>
</feature>
<dbReference type="InterPro" id="IPR013662">
    <property type="entry name" value="RIH_assoc-dom"/>
</dbReference>
<proteinExistence type="predicted"/>
<dbReference type="GO" id="GO:0014808">
    <property type="term" value="P:release of sequestered calcium ion into cytosol by sarcoplasmic reticulum"/>
    <property type="evidence" value="ECO:0007669"/>
    <property type="project" value="TreeGrafter"/>
</dbReference>
<dbReference type="InterPro" id="IPR005821">
    <property type="entry name" value="Ion_trans_dom"/>
</dbReference>
<dbReference type="SUPFAM" id="SSF47473">
    <property type="entry name" value="EF-hand"/>
    <property type="match status" value="1"/>
</dbReference>
<comment type="caution">
    <text evidence="9">The sequence shown here is derived from an EMBL/GenBank/DDBJ whole genome shotgun (WGS) entry which is preliminary data.</text>
</comment>
<dbReference type="PANTHER" id="PTHR46399:SF8">
    <property type="entry name" value="B30.2_SPRY DOMAIN-CONTAINING PROTEIN"/>
    <property type="match status" value="1"/>
</dbReference>
<reference evidence="9" key="1">
    <citation type="journal article" date="2023" name="Mol. Biol. Evol.">
        <title>Third-Generation Sequencing Reveals the Adaptive Role of the Epigenome in Three Deep-Sea Polychaetes.</title>
        <authorList>
            <person name="Perez M."/>
            <person name="Aroh O."/>
            <person name="Sun Y."/>
            <person name="Lan Y."/>
            <person name="Juniper S.K."/>
            <person name="Young C.R."/>
            <person name="Angers B."/>
            <person name="Qian P.Y."/>
        </authorList>
    </citation>
    <scope>NUCLEOTIDE SEQUENCE</scope>
    <source>
        <strain evidence="9">P08H-3</strain>
    </source>
</reference>
<dbReference type="GO" id="GO:0030018">
    <property type="term" value="C:Z disc"/>
    <property type="evidence" value="ECO:0007669"/>
    <property type="project" value="TreeGrafter"/>
</dbReference>
<dbReference type="PROSITE" id="PS00018">
    <property type="entry name" value="EF_HAND_1"/>
    <property type="match status" value="2"/>
</dbReference>
<dbReference type="FunFam" id="1.10.287.70:FF:000017">
    <property type="entry name" value="ryanodine receptor isoform X2"/>
    <property type="match status" value="1"/>
</dbReference>
<evidence type="ECO:0000256" key="3">
    <source>
        <dbReference type="ARBA" id="ARBA00022837"/>
    </source>
</evidence>
<feature type="domain" description="EF-hand" evidence="8">
    <location>
        <begin position="590"/>
        <end position="625"/>
    </location>
</feature>
<dbReference type="GO" id="GO:0005219">
    <property type="term" value="F:ryanodine-sensitive calcium-release channel activity"/>
    <property type="evidence" value="ECO:0007669"/>
    <property type="project" value="InterPro"/>
</dbReference>
<dbReference type="Pfam" id="PF00520">
    <property type="entry name" value="Ion_trans"/>
    <property type="match status" value="1"/>
</dbReference>
<dbReference type="InterPro" id="IPR009460">
    <property type="entry name" value="Ryanrecept_TM4-6"/>
</dbReference>
<dbReference type="InterPro" id="IPR018247">
    <property type="entry name" value="EF_Hand_1_Ca_BS"/>
</dbReference>
<keyword evidence="3" id="KW-0106">Calcium</keyword>
<protein>
    <recommendedName>
        <fullName evidence="8">EF-hand domain-containing protein</fullName>
    </recommendedName>
</protein>
<evidence type="ECO:0000256" key="4">
    <source>
        <dbReference type="ARBA" id="ARBA00022989"/>
    </source>
</evidence>
<feature type="compositionally biased region" description="Polar residues" evidence="6">
    <location>
        <begin position="1005"/>
        <end position="1019"/>
    </location>
</feature>
<feature type="transmembrane region" description="Helical" evidence="7">
    <location>
        <begin position="872"/>
        <end position="895"/>
    </location>
</feature>
<evidence type="ECO:0000256" key="2">
    <source>
        <dbReference type="ARBA" id="ARBA00022692"/>
    </source>
</evidence>
<feature type="compositionally biased region" description="Acidic residues" evidence="6">
    <location>
        <begin position="973"/>
        <end position="987"/>
    </location>
</feature>
<dbReference type="InterPro" id="IPR015925">
    <property type="entry name" value="Ryanodine_IP3_receptor"/>
</dbReference>
<dbReference type="InterPro" id="IPR011992">
    <property type="entry name" value="EF-hand-dom_pair"/>
</dbReference>
<evidence type="ECO:0000256" key="6">
    <source>
        <dbReference type="SAM" id="MobiDB-lite"/>
    </source>
</evidence>
<keyword evidence="10" id="KW-1185">Reference proteome</keyword>
<evidence type="ECO:0000259" key="8">
    <source>
        <dbReference type="PROSITE" id="PS50222"/>
    </source>
</evidence>
<feature type="transmembrane region" description="Helical" evidence="7">
    <location>
        <begin position="1138"/>
        <end position="1163"/>
    </location>
</feature>
<comment type="subcellular location">
    <subcellularLocation>
        <location evidence="1">Membrane</location>
        <topology evidence="1">Multi-pass membrane protein</topology>
    </subcellularLocation>
</comment>
<dbReference type="PROSITE" id="PS50222">
    <property type="entry name" value="EF_HAND_2"/>
    <property type="match status" value="2"/>
</dbReference>
<sequence>MKDSEADIEDFVTATFQIEDKTEDDEALQWQKALYKKIGSKKGDQNQQNSLDYAIERVMAMSKVLFGLHLVDHPQSSMESQWKKAISAQRKRAVMACFRMALLYNLPRHRAINLYLKSYREQWLDREKPGHGALIEDITGTAKEQSEETVKEEEDNLVPQPLSQLITCFSRAATTECIEKLESDNLYYCYSNIMSQSCHGEDDEEDEGDEEGDAGLSLQRVINPLTRAGDIKRASIDVVIRSKEMEKLKLLFEQARLADRGAAEMVIMYISTSKGNWSDMVIATIELGISILRGGNVSVQKRMLAHLQDKKDVGFFTSVAGLMQQCRVLDLDAFERYNKAEGLGVLEGSAQVKNLHDQEHTCKLFRFLQLLCEGHNLEFQNYLRTQAGNTTTVNVVICTVDYLLRLQESMMDFYWHYSGKDSIDAAGKESFFRAIKVASQVFNSITEYIQGPCQGNQLALAHSRLWDAVGGFLYIFAHMQDKLSKDPDQLELLREFMNLQKDMMIMLLSMLEGNVMNGPIGKQMVDTLVESSANVEMILKFFDIFLKMKDMATSDAFMSFDQNKDGFISYREFRTAMSNLKMFSPCVSCSGIEEIEYIMMCVDANQDGKVDFNEFTDRFHNPAKDIGFNVAVLLTNLSEHIPNDPRLGRFLEKARSVLDYFEPYLGRIEIMGGSGRIERVYFEIKQSHIDQWEKPQIKFYKVWYEQYILCEITALHVCMRESKRTFLHNIVNEEGEKGKLECFLNFCEDTIFEESKRAFLHDVVNEEGDKGKLEAFTNFCEDTIFEMQHATSISVEEQTLALAHYAVARQQGESDKKGIVELVKGGCIQVKDGISYCLSCMSPSNIREKYRIMKGMTWKELALGFCRLSYDIAITLLTFLFTVVWTFFKFIYVMMRGVDTQYEKMPLQVVEQLGTLPAISAVPEYSPPVSDEQPASGAIEAFGLDITKEQGEGGEVQYKVTPHVDNQQSSSEYSEDDTPLSETEEQQQEQQQQQDNNGAARPQTLPITTPSTNGKSELNGSIPASPDTAPVVNGSVLRDAEGETMEDFAPEEIPPKSVDFGKFILSTFARNFYKFKLSALALAFAINFVLLFYKVSKAQKELVEGITGGGDGGDDDGGGDDDDDDAMEFMHIAEDVNYLVPLLRILALLHTFTAFGIMVAYYLSKGVYNRPDIYKNKIIILKQININVPLVVFKREKEICRSLEFDGLWIAEQPSDDDIKGHWDKLAISTKSFPDKYWDKFVKKKVRNKYSEQYEYDQISNLLGMDKSNSLTITKEDTPSILPSFLSNLDWQYQLWKWGIIFTDNSFLYTAFYLTLSALGNYNYFFFAAHLLDVAICFKTLGTILQSVTHNGKQLVLTVMLLSIIVYVYTVIAFNFFRKFYVKEEDGEVDYKCHDMLTCYVFHLYVGVRAGGGIGDEIESPDGDPSEVYRILFDITFFFFVIIILLAIIQGLIIDAFGELRDQLEQVKEDLESSCFICGIGKEYFDKQPHGFEMHVKNEHNFANYMFFLMHLINKPDTEYTGQESYVWELYQQRCWDFFPVGDCFRKQYEDELTSS</sequence>
<name>A0AAD9N203_9ANNE</name>
<dbReference type="GO" id="GO:0005790">
    <property type="term" value="C:smooth endoplasmic reticulum"/>
    <property type="evidence" value="ECO:0007669"/>
    <property type="project" value="TreeGrafter"/>
</dbReference>
<dbReference type="Pfam" id="PF08454">
    <property type="entry name" value="RIH_assoc"/>
    <property type="match status" value="1"/>
</dbReference>
<feature type="transmembrane region" description="Helical" evidence="7">
    <location>
        <begin position="1075"/>
        <end position="1093"/>
    </location>
</feature>
<keyword evidence="5 7" id="KW-0472">Membrane</keyword>
<feature type="transmembrane region" description="Helical" evidence="7">
    <location>
        <begin position="1431"/>
        <end position="1454"/>
    </location>
</feature>
<dbReference type="InterPro" id="IPR002048">
    <property type="entry name" value="EF_hand_dom"/>
</dbReference>
<organism evidence="9 10">
    <name type="scientific">Paralvinella palmiformis</name>
    <dbReference type="NCBI Taxonomy" id="53620"/>
    <lineage>
        <taxon>Eukaryota</taxon>
        <taxon>Metazoa</taxon>
        <taxon>Spiralia</taxon>
        <taxon>Lophotrochozoa</taxon>
        <taxon>Annelida</taxon>
        <taxon>Polychaeta</taxon>
        <taxon>Sedentaria</taxon>
        <taxon>Canalipalpata</taxon>
        <taxon>Terebellida</taxon>
        <taxon>Terebelliformia</taxon>
        <taxon>Alvinellidae</taxon>
        <taxon>Paralvinella</taxon>
    </lineage>
</organism>